<dbReference type="EMBL" id="FNZU01000005">
    <property type="protein sequence ID" value="SEK66986.1"/>
    <property type="molecule type" value="Genomic_DNA"/>
</dbReference>
<gene>
    <name evidence="2" type="ORF">SAMN04488099_10517</name>
</gene>
<proteinExistence type="predicted"/>
<dbReference type="Proteomes" id="UP000199081">
    <property type="component" value="Unassembled WGS sequence"/>
</dbReference>
<feature type="domain" description="NERD" evidence="1">
    <location>
        <begin position="38"/>
        <end position="149"/>
    </location>
</feature>
<dbReference type="AlphaFoldDB" id="A0A1H7IX76"/>
<dbReference type="InterPro" id="IPR011528">
    <property type="entry name" value="NERD"/>
</dbReference>
<reference evidence="3" key="1">
    <citation type="submission" date="2016-10" db="EMBL/GenBank/DDBJ databases">
        <authorList>
            <person name="Varghese N."/>
            <person name="Submissions S."/>
        </authorList>
    </citation>
    <scope>NUCLEOTIDE SEQUENCE [LARGE SCALE GENOMIC DNA]</scope>
    <source>
        <strain evidence="3">DSM 19183</strain>
    </source>
</reference>
<evidence type="ECO:0000259" key="1">
    <source>
        <dbReference type="PROSITE" id="PS50965"/>
    </source>
</evidence>
<organism evidence="2 3">
    <name type="scientific">Alkalibacterium pelagium</name>
    <dbReference type="NCBI Taxonomy" id="426702"/>
    <lineage>
        <taxon>Bacteria</taxon>
        <taxon>Bacillati</taxon>
        <taxon>Bacillota</taxon>
        <taxon>Bacilli</taxon>
        <taxon>Lactobacillales</taxon>
        <taxon>Carnobacteriaceae</taxon>
        <taxon>Alkalibacterium</taxon>
    </lineage>
</organism>
<dbReference type="STRING" id="426702.SAMN04488099_10517"/>
<keyword evidence="3" id="KW-1185">Reference proteome</keyword>
<dbReference type="Pfam" id="PF08378">
    <property type="entry name" value="NERD"/>
    <property type="match status" value="1"/>
</dbReference>
<accession>A0A1H7IX76</accession>
<name>A0A1H7IX76_9LACT</name>
<sequence length="311" mass="36358">MKVMKPREASKELNVLRALNQRQAYSFEQKQDLLNMEKGLIGERQFDEMGEKYLEQECVMLQDLSLTIRGNTVQIDSVLLTSEVVYIFEVKNYEGDFIMKDGDIYTVAGKEISNPLTQLNRTLSLLRQLLQSWQVKMSIEGYIVFVNPACMLYHATPADPFIFYGQIQSRLTEIDRRQLYEPWGMKKMKRLAERLIEEHDKEGRIQIKRPEYIYEELRKGIACTRCSSFSVQVNQRSCKCLVCEHSSSLNSAVIRQIEEFILLYPAELLTTEKIYRWYGQIIPKKRIRGILSENYTRVGNKSGTTFKKESK</sequence>
<evidence type="ECO:0000313" key="3">
    <source>
        <dbReference type="Proteomes" id="UP000199081"/>
    </source>
</evidence>
<evidence type="ECO:0000313" key="2">
    <source>
        <dbReference type="EMBL" id="SEK66986.1"/>
    </source>
</evidence>
<protein>
    <submittedName>
        <fullName evidence="2">Nuclease-related domain-containing protein</fullName>
    </submittedName>
</protein>
<dbReference type="RefSeq" id="WP_170230972.1">
    <property type="nucleotide sequence ID" value="NZ_BJYC01000005.1"/>
</dbReference>
<dbReference type="PROSITE" id="PS50965">
    <property type="entry name" value="NERD"/>
    <property type="match status" value="1"/>
</dbReference>